<dbReference type="InterPro" id="IPR011010">
    <property type="entry name" value="DNA_brk_join_enz"/>
</dbReference>
<name>A0ABN9Q7E5_9DINO</name>
<proteinExistence type="predicted"/>
<evidence type="ECO:0000313" key="2">
    <source>
        <dbReference type="EMBL" id="CAK0800420.1"/>
    </source>
</evidence>
<evidence type="ECO:0000313" key="3">
    <source>
        <dbReference type="Proteomes" id="UP001189429"/>
    </source>
</evidence>
<evidence type="ECO:0000256" key="1">
    <source>
        <dbReference type="ARBA" id="ARBA00023172"/>
    </source>
</evidence>
<protein>
    <submittedName>
        <fullName evidence="2">Uncharacterized protein</fullName>
    </submittedName>
</protein>
<dbReference type="Gene3D" id="1.10.443.10">
    <property type="entry name" value="Intergrase catalytic core"/>
    <property type="match status" value="1"/>
</dbReference>
<keyword evidence="3" id="KW-1185">Reference proteome</keyword>
<gene>
    <name evidence="2" type="ORF">PCOR1329_LOCUS8578</name>
</gene>
<sequence>FAPVRGDVLQTSTQTGALSARAALMDTAQDILRAGWEQSTIRTYSRALSVHVHGFEQQVDSNILPLDSPDKLMLLFASMDGMAWQTIRLNKAAVRAWHQSNNYSQAINLRVQDVHFKASRACFFIRKQKNDPCGKGQWRFIPFKVIAGLSPAKFLQDWMDWKAATAAHVPFLFCTTT</sequence>
<comment type="caution">
    <text evidence="2">The sequence shown here is derived from an EMBL/GenBank/DDBJ whole genome shotgun (WGS) entry which is preliminary data.</text>
</comment>
<organism evidence="2 3">
    <name type="scientific">Prorocentrum cordatum</name>
    <dbReference type="NCBI Taxonomy" id="2364126"/>
    <lineage>
        <taxon>Eukaryota</taxon>
        <taxon>Sar</taxon>
        <taxon>Alveolata</taxon>
        <taxon>Dinophyceae</taxon>
        <taxon>Prorocentrales</taxon>
        <taxon>Prorocentraceae</taxon>
        <taxon>Prorocentrum</taxon>
    </lineage>
</organism>
<dbReference type="Proteomes" id="UP001189429">
    <property type="component" value="Unassembled WGS sequence"/>
</dbReference>
<feature type="non-terminal residue" evidence="2">
    <location>
        <position position="177"/>
    </location>
</feature>
<dbReference type="EMBL" id="CAUYUJ010002358">
    <property type="protein sequence ID" value="CAK0800420.1"/>
    <property type="molecule type" value="Genomic_DNA"/>
</dbReference>
<reference evidence="2" key="1">
    <citation type="submission" date="2023-10" db="EMBL/GenBank/DDBJ databases">
        <authorList>
            <person name="Chen Y."/>
            <person name="Shah S."/>
            <person name="Dougan E. K."/>
            <person name="Thang M."/>
            <person name="Chan C."/>
        </authorList>
    </citation>
    <scope>NUCLEOTIDE SEQUENCE [LARGE SCALE GENOMIC DNA]</scope>
</reference>
<feature type="non-terminal residue" evidence="2">
    <location>
        <position position="1"/>
    </location>
</feature>
<dbReference type="SUPFAM" id="SSF56349">
    <property type="entry name" value="DNA breaking-rejoining enzymes"/>
    <property type="match status" value="1"/>
</dbReference>
<keyword evidence="1" id="KW-0233">DNA recombination</keyword>
<accession>A0ABN9Q7E5</accession>
<dbReference type="InterPro" id="IPR013762">
    <property type="entry name" value="Integrase-like_cat_sf"/>
</dbReference>